<keyword evidence="2 4" id="KW-0863">Zinc-finger</keyword>
<dbReference type="GO" id="GO:0008270">
    <property type="term" value="F:zinc ion binding"/>
    <property type="evidence" value="ECO:0007669"/>
    <property type="project" value="UniProtKB-KW"/>
</dbReference>
<keyword evidence="1" id="KW-0479">Metal-binding</keyword>
<dbReference type="PROSITE" id="PS51044">
    <property type="entry name" value="ZF_SP_RING"/>
    <property type="match status" value="1"/>
</dbReference>
<dbReference type="VEuPathDB" id="TriTrypDB:TCSYLVIO_005760"/>
<dbReference type="VEuPathDB" id="TriTrypDB:TcG_00655"/>
<dbReference type="Pfam" id="PF02891">
    <property type="entry name" value="zf-MIZ"/>
    <property type="match status" value="1"/>
</dbReference>
<dbReference type="VEuPathDB" id="TriTrypDB:TcCL_NonESM00126"/>
<evidence type="ECO:0000313" key="7">
    <source>
        <dbReference type="Proteomes" id="UP000246121"/>
    </source>
</evidence>
<dbReference type="PANTHER" id="PTHR10782:SF96">
    <property type="entry name" value="SP-RING-TYPE DOMAIN-CONTAINING PROTEIN"/>
    <property type="match status" value="1"/>
</dbReference>
<dbReference type="InterPro" id="IPR013083">
    <property type="entry name" value="Znf_RING/FYVE/PHD"/>
</dbReference>
<evidence type="ECO:0000256" key="2">
    <source>
        <dbReference type="ARBA" id="ARBA00022771"/>
    </source>
</evidence>
<keyword evidence="3" id="KW-0862">Zinc</keyword>
<dbReference type="VEuPathDB" id="TriTrypDB:ECC02_001292"/>
<dbReference type="Proteomes" id="UP000246121">
    <property type="component" value="Unassembled WGS sequence"/>
</dbReference>
<dbReference type="CDD" id="cd16650">
    <property type="entry name" value="SP-RING_PIAS-like"/>
    <property type="match status" value="1"/>
</dbReference>
<evidence type="ECO:0000259" key="5">
    <source>
        <dbReference type="PROSITE" id="PS51044"/>
    </source>
</evidence>
<evidence type="ECO:0000256" key="3">
    <source>
        <dbReference type="ARBA" id="ARBA00022833"/>
    </source>
</evidence>
<organism evidence="6 7">
    <name type="scientific">Trypanosoma cruzi</name>
    <dbReference type="NCBI Taxonomy" id="5693"/>
    <lineage>
        <taxon>Eukaryota</taxon>
        <taxon>Discoba</taxon>
        <taxon>Euglenozoa</taxon>
        <taxon>Kinetoplastea</taxon>
        <taxon>Metakinetoplastina</taxon>
        <taxon>Trypanosomatida</taxon>
        <taxon>Trypanosomatidae</taxon>
        <taxon>Trypanosoma</taxon>
        <taxon>Schizotrypanum</taxon>
    </lineage>
</organism>
<comment type="caution">
    <text evidence="6">The sequence shown here is derived from an EMBL/GenBank/DDBJ whole genome shotgun (WGS) entry which is preliminary data.</text>
</comment>
<dbReference type="EMBL" id="PRFA01000002">
    <property type="protein sequence ID" value="PWV02530.1"/>
    <property type="molecule type" value="Genomic_DNA"/>
</dbReference>
<dbReference type="VEuPathDB" id="TriTrypDB:BCY84_14172"/>
<gene>
    <name evidence="6" type="ORF">C4B63_2g157</name>
</gene>
<dbReference type="VEuPathDB" id="TriTrypDB:C3747_1g169"/>
<dbReference type="AlphaFoldDB" id="A0A2V2W1M7"/>
<dbReference type="GO" id="GO:0016925">
    <property type="term" value="P:protein sumoylation"/>
    <property type="evidence" value="ECO:0007669"/>
    <property type="project" value="TreeGrafter"/>
</dbReference>
<dbReference type="GO" id="GO:0000785">
    <property type="term" value="C:chromatin"/>
    <property type="evidence" value="ECO:0007669"/>
    <property type="project" value="TreeGrafter"/>
</dbReference>
<evidence type="ECO:0000313" key="6">
    <source>
        <dbReference type="EMBL" id="PWV02530.1"/>
    </source>
</evidence>
<accession>A0A2V2W1M7</accession>
<feature type="domain" description="SP-RING-type" evidence="5">
    <location>
        <begin position="394"/>
        <end position="480"/>
    </location>
</feature>
<dbReference type="VEuPathDB" id="TriTrypDB:TcCLB.508461.300"/>
<reference evidence="6 7" key="1">
    <citation type="journal article" date="2018" name="Microb. Genom.">
        <title>Expanding an expanded genome: long-read sequencing of Trypanosoma cruzi.</title>
        <authorList>
            <person name="Berna L."/>
            <person name="Rodriguez M."/>
            <person name="Chiribao M.L."/>
            <person name="Parodi-Talice A."/>
            <person name="Pita S."/>
            <person name="Rijo G."/>
            <person name="Alvarez-Valin F."/>
            <person name="Robello C."/>
        </authorList>
    </citation>
    <scope>NUCLEOTIDE SEQUENCE [LARGE SCALE GENOMIC DNA]</scope>
    <source>
        <strain evidence="6 7">Dm28c</strain>
    </source>
</reference>
<dbReference type="VEuPathDB" id="TriTrypDB:C4B63_2g157"/>
<dbReference type="GO" id="GO:0061665">
    <property type="term" value="F:SUMO ligase activity"/>
    <property type="evidence" value="ECO:0007669"/>
    <property type="project" value="TreeGrafter"/>
</dbReference>
<proteinExistence type="predicted"/>
<dbReference type="VEuPathDB" id="TriTrypDB:Tc_MARK_4385"/>
<dbReference type="PANTHER" id="PTHR10782">
    <property type="entry name" value="ZINC FINGER MIZ DOMAIN-CONTAINING PROTEIN"/>
    <property type="match status" value="1"/>
</dbReference>
<name>A0A2V2W1M7_TRYCR</name>
<dbReference type="VEuPathDB" id="TriTrypDB:TCDM_00095"/>
<dbReference type="VEuPathDB" id="TriTrypDB:TcYC6_0070190"/>
<evidence type="ECO:0000256" key="4">
    <source>
        <dbReference type="PROSITE-ProRule" id="PRU00452"/>
    </source>
</evidence>
<protein>
    <recommendedName>
        <fullName evidence="5">SP-RING-type domain-containing protein</fullName>
    </recommendedName>
</protein>
<dbReference type="VEuPathDB" id="TriTrypDB:TcBrA4_0061320"/>
<dbReference type="InterPro" id="IPR004181">
    <property type="entry name" value="Znf_MIZ"/>
</dbReference>
<dbReference type="Gene3D" id="3.30.40.10">
    <property type="entry name" value="Zinc/RING finger domain, C3HC4 (zinc finger)"/>
    <property type="match status" value="1"/>
</dbReference>
<evidence type="ECO:0000256" key="1">
    <source>
        <dbReference type="ARBA" id="ARBA00022723"/>
    </source>
</evidence>
<sequence>MNGPPRRHSRCPDDTDTLFLRRRACVETPSFMDGVNSVERRGGLSEAEWKQLYERVMPNACTMSDFQRLVLEGKSHDHFFAKDLHKLVMEVRVILATHGKLRMAANLAVKGRKTVLAHGVATALNLLESERSQLFSEDICGKEVNGCGGSSCNVSSRAPERTAVEPVNSATVLHPSTSSTDLLRTHQPLRCNTRTLDQPPLRAGVGEVCAEPSVSEHGTDEEVVLMNNSSSPFTRVLSVVKRFQLRFGSIPLRFEVPIEFLDAVVSRRLRVQLTPFCHPAVPARWPTAKDIVVYVNDQCVMTPWKRSWPERRMEVAKTFLVLDITQFLNRGSAFQRLQINVFSREYFSQVALMIVQPVAPEEVINALVRPLCGPQEETRDAAIFDLYRKVVEDEDEDAILGEVEVDDPVITSKCPILQTRINIPVRGSRCQHLQCFDCLSFLLSCNKGCYWNCPLCDAELRPCDVVVDTILWRYLQEMGDGCPLHLRLKSKRSMEKERIQKGDDAVEGVMAAPFRWVPHRMASDGHGVILDDHENDDCDSSDGGAMGPKRQVSGCFRTGVNGGCAFEKGGEMYGRKGLEETNADLDKHLGTAEFPIEL</sequence>